<dbReference type="NCBIfam" id="NF003676">
    <property type="entry name" value="PRK05303.1"/>
    <property type="match status" value="1"/>
</dbReference>
<evidence type="ECO:0000256" key="7">
    <source>
        <dbReference type="ARBA" id="ARBA00032344"/>
    </source>
</evidence>
<dbReference type="PANTHER" id="PTHR30381:SF0">
    <property type="entry name" value="FLAGELLAR P-RING PROTEIN"/>
    <property type="match status" value="1"/>
</dbReference>
<proteinExistence type="inferred from homology"/>
<dbReference type="EMBL" id="VITF01000010">
    <property type="protein sequence ID" value="TWA64356.1"/>
    <property type="molecule type" value="Genomic_DNA"/>
</dbReference>
<organism evidence="9 10">
    <name type="scientific">Azospirillum brasilense</name>
    <dbReference type="NCBI Taxonomy" id="192"/>
    <lineage>
        <taxon>Bacteria</taxon>
        <taxon>Pseudomonadati</taxon>
        <taxon>Pseudomonadota</taxon>
        <taxon>Alphaproteobacteria</taxon>
        <taxon>Rhodospirillales</taxon>
        <taxon>Azospirillaceae</taxon>
        <taxon>Azospirillum</taxon>
    </lineage>
</organism>
<protein>
    <recommendedName>
        <fullName evidence="3 8">Flagellar P-ring protein</fullName>
    </recommendedName>
    <alternativeName>
        <fullName evidence="7 8">Basal body P-ring protein</fullName>
    </alternativeName>
</protein>
<keyword evidence="9" id="KW-0966">Cell projection</keyword>
<dbReference type="HAMAP" id="MF_00416">
    <property type="entry name" value="FlgI"/>
    <property type="match status" value="1"/>
</dbReference>
<comment type="function">
    <text evidence="1 8">Assembles around the rod to form the L-ring and probably protects the motor/basal body from shearing forces during rotation.</text>
</comment>
<reference evidence="9 10" key="1">
    <citation type="submission" date="2019-06" db="EMBL/GenBank/DDBJ databases">
        <title>Genomic Encyclopedia of Type Strains, Phase IV (KMG-V): Genome sequencing to study the core and pangenomes of soil and plant-associated prokaryotes.</title>
        <authorList>
            <person name="Whitman W."/>
        </authorList>
    </citation>
    <scope>NUCLEOTIDE SEQUENCE [LARGE SCALE GENOMIC DNA]</scope>
    <source>
        <strain evidence="9 10">BR 11796</strain>
    </source>
</reference>
<keyword evidence="9" id="KW-0969">Cilium</keyword>
<keyword evidence="4 8" id="KW-0732">Signal</keyword>
<dbReference type="GO" id="GO:0005198">
    <property type="term" value="F:structural molecule activity"/>
    <property type="evidence" value="ECO:0007669"/>
    <property type="project" value="InterPro"/>
</dbReference>
<dbReference type="Pfam" id="PF02119">
    <property type="entry name" value="FlgI"/>
    <property type="match status" value="1"/>
</dbReference>
<evidence type="ECO:0000256" key="5">
    <source>
        <dbReference type="ARBA" id="ARBA00022764"/>
    </source>
</evidence>
<evidence type="ECO:0000256" key="1">
    <source>
        <dbReference type="ARBA" id="ARBA00002591"/>
    </source>
</evidence>
<dbReference type="AlphaFoldDB" id="A0A560AVH6"/>
<feature type="chain" id="PRO_5022276797" description="Flagellar P-ring protein" evidence="8">
    <location>
        <begin position="41"/>
        <end position="387"/>
    </location>
</feature>
<keyword evidence="9" id="KW-0282">Flagellum</keyword>
<comment type="subcellular location">
    <subcellularLocation>
        <location evidence="2 8">Bacterial flagellum basal body</location>
    </subcellularLocation>
</comment>
<evidence type="ECO:0000256" key="8">
    <source>
        <dbReference type="HAMAP-Rule" id="MF_00416"/>
    </source>
</evidence>
<dbReference type="GO" id="GO:0009428">
    <property type="term" value="C:bacterial-type flagellum basal body, distal rod, P ring"/>
    <property type="evidence" value="ECO:0007669"/>
    <property type="project" value="InterPro"/>
</dbReference>
<evidence type="ECO:0000313" key="10">
    <source>
        <dbReference type="Proteomes" id="UP000316083"/>
    </source>
</evidence>
<dbReference type="InterPro" id="IPR001782">
    <property type="entry name" value="Flag_FlgI"/>
</dbReference>
<keyword evidence="5" id="KW-0574">Periplasm</keyword>
<dbReference type="GO" id="GO:0071973">
    <property type="term" value="P:bacterial-type flagellum-dependent cell motility"/>
    <property type="evidence" value="ECO:0007669"/>
    <property type="project" value="InterPro"/>
</dbReference>
<name>A0A560AVH6_AZOBR</name>
<evidence type="ECO:0000256" key="6">
    <source>
        <dbReference type="ARBA" id="ARBA00023143"/>
    </source>
</evidence>
<evidence type="ECO:0000256" key="2">
    <source>
        <dbReference type="ARBA" id="ARBA00004117"/>
    </source>
</evidence>
<evidence type="ECO:0000256" key="3">
    <source>
        <dbReference type="ARBA" id="ARBA00019515"/>
    </source>
</evidence>
<feature type="signal peptide" evidence="8">
    <location>
        <begin position="1"/>
        <end position="40"/>
    </location>
</feature>
<accession>A0A560AVH6</accession>
<gene>
    <name evidence="8" type="primary">flgI</name>
    <name evidence="9" type="ORF">FBZ82_11046</name>
</gene>
<dbReference type="GO" id="GO:0030288">
    <property type="term" value="C:outer membrane-bounded periplasmic space"/>
    <property type="evidence" value="ECO:0007669"/>
    <property type="project" value="InterPro"/>
</dbReference>
<dbReference type="PRINTS" id="PR01010">
    <property type="entry name" value="FLGPRINGFLGI"/>
</dbReference>
<comment type="subunit">
    <text evidence="8">The basal body constitutes a major portion of the flagellar organelle and consists of four rings (L,P,S, and M) mounted on a central rod.</text>
</comment>
<evidence type="ECO:0000313" key="9">
    <source>
        <dbReference type="EMBL" id="TWA64356.1"/>
    </source>
</evidence>
<evidence type="ECO:0000256" key="4">
    <source>
        <dbReference type="ARBA" id="ARBA00022729"/>
    </source>
</evidence>
<dbReference type="Proteomes" id="UP000316083">
    <property type="component" value="Unassembled WGS sequence"/>
</dbReference>
<keyword evidence="6 8" id="KW-0975">Bacterial flagellum</keyword>
<dbReference type="PANTHER" id="PTHR30381">
    <property type="entry name" value="FLAGELLAR P-RING PERIPLASMIC PROTEIN FLGI"/>
    <property type="match status" value="1"/>
</dbReference>
<comment type="caution">
    <text evidence="9">The sequence shown here is derived from an EMBL/GenBank/DDBJ whole genome shotgun (WGS) entry which is preliminary data.</text>
</comment>
<comment type="similarity">
    <text evidence="8">Belongs to the FlgI family.</text>
</comment>
<dbReference type="RefSeq" id="WP_145678388.1">
    <property type="nucleotide sequence ID" value="NZ_VITF01000010.1"/>
</dbReference>
<sequence length="387" mass="40186" precursor="true">MTATALPRAIMPRAAIVLRAVAMMAALAAALLALSAPASASSARIKDVVDVEGVRDNMLIGYGLVVGLNGTGDSLNNSPFTEQSLVGMLERMGVNTRGTNLRTKNVAAVMVTATLPPYSAQGTRIDATVSAMGDSKSLLGGTLLVTPLLGADGEVYAVAQGPIAVSGFSAQGQGASVTRGVPTSGRISSGAIVEREIQFSLAELPVLRLSLRNPDFTTAQRVATAINIQLRGNRAQATDPASVLLSVPEARRGDIVGLITEIEQLRITPDQVARVVVDEKSGVIVMGENVRISTVAIAQGNLTIRVTETPQVSQPGPFSQGQTAVVPRTDIQVDDQSNNRLAVMNSGVTLQELVQSLNALGVGPRDMIAILQSIKAAGALQAEIEVI</sequence>